<dbReference type="Pfam" id="PF07508">
    <property type="entry name" value="Recombinase"/>
    <property type="match status" value="1"/>
</dbReference>
<evidence type="ECO:0000256" key="3">
    <source>
        <dbReference type="ARBA" id="ARBA00023172"/>
    </source>
</evidence>
<evidence type="ECO:0000256" key="5">
    <source>
        <dbReference type="SAM" id="Coils"/>
    </source>
</evidence>
<organism evidence="8 9">
    <name type="scientific">Dictyobacter formicarum</name>
    <dbReference type="NCBI Taxonomy" id="2778368"/>
    <lineage>
        <taxon>Bacteria</taxon>
        <taxon>Bacillati</taxon>
        <taxon>Chloroflexota</taxon>
        <taxon>Ktedonobacteria</taxon>
        <taxon>Ktedonobacterales</taxon>
        <taxon>Dictyobacteraceae</taxon>
        <taxon>Dictyobacter</taxon>
    </lineage>
</organism>
<dbReference type="InterPro" id="IPR038109">
    <property type="entry name" value="DNA_bind_recomb_sf"/>
</dbReference>
<dbReference type="SUPFAM" id="SSF53041">
    <property type="entry name" value="Resolvase-like"/>
    <property type="match status" value="1"/>
</dbReference>
<gene>
    <name evidence="8" type="ORF">KSZ_02460</name>
</gene>
<dbReference type="Pfam" id="PF00239">
    <property type="entry name" value="Resolvase"/>
    <property type="match status" value="1"/>
</dbReference>
<dbReference type="InterPro" id="IPR050639">
    <property type="entry name" value="SSR_resolvase"/>
</dbReference>
<dbReference type="PROSITE" id="PS00397">
    <property type="entry name" value="RECOMBINASES_1"/>
    <property type="match status" value="1"/>
</dbReference>
<keyword evidence="3" id="KW-0233">DNA recombination</keyword>
<name>A0ABQ3V8L2_9CHLR</name>
<dbReference type="InterPro" id="IPR006118">
    <property type="entry name" value="Recombinase_CS"/>
</dbReference>
<dbReference type="Proteomes" id="UP000635565">
    <property type="component" value="Unassembled WGS sequence"/>
</dbReference>
<evidence type="ECO:0000256" key="4">
    <source>
        <dbReference type="PROSITE-ProRule" id="PRU10137"/>
    </source>
</evidence>
<keyword evidence="5" id="KW-0175">Coiled coil</keyword>
<evidence type="ECO:0000256" key="2">
    <source>
        <dbReference type="ARBA" id="ARBA00023125"/>
    </source>
</evidence>
<dbReference type="SMART" id="SM00857">
    <property type="entry name" value="Resolvase"/>
    <property type="match status" value="1"/>
</dbReference>
<dbReference type="PROSITE" id="PS51736">
    <property type="entry name" value="RECOMBINASES_3"/>
    <property type="match status" value="1"/>
</dbReference>
<evidence type="ECO:0000313" key="9">
    <source>
        <dbReference type="Proteomes" id="UP000635565"/>
    </source>
</evidence>
<evidence type="ECO:0000256" key="1">
    <source>
        <dbReference type="ARBA" id="ARBA00022908"/>
    </source>
</evidence>
<feature type="coiled-coil region" evidence="5">
    <location>
        <begin position="403"/>
        <end position="458"/>
    </location>
</feature>
<dbReference type="PANTHER" id="PTHR30461:SF23">
    <property type="entry name" value="DNA RECOMBINASE-RELATED"/>
    <property type="match status" value="1"/>
</dbReference>
<proteinExistence type="predicted"/>
<keyword evidence="1" id="KW-0229">DNA integration</keyword>
<accession>A0ABQ3V8L2</accession>
<protein>
    <submittedName>
        <fullName evidence="8">Serine recombinase</fullName>
    </submittedName>
</protein>
<dbReference type="InterPro" id="IPR036162">
    <property type="entry name" value="Resolvase-like_N_sf"/>
</dbReference>
<feature type="domain" description="Resolvase/invertase-type recombinase catalytic" evidence="6">
    <location>
        <begin position="2"/>
        <end position="149"/>
    </location>
</feature>
<evidence type="ECO:0000259" key="6">
    <source>
        <dbReference type="PROSITE" id="PS51736"/>
    </source>
</evidence>
<dbReference type="InterPro" id="IPR006119">
    <property type="entry name" value="Resolv_N"/>
</dbReference>
<dbReference type="PROSITE" id="PS51737">
    <property type="entry name" value="RECOMBINASE_DNA_BIND"/>
    <property type="match status" value="1"/>
</dbReference>
<dbReference type="CDD" id="cd00338">
    <property type="entry name" value="Ser_Recombinase"/>
    <property type="match status" value="1"/>
</dbReference>
<feature type="domain" description="Recombinase" evidence="7">
    <location>
        <begin position="158"/>
        <end position="300"/>
    </location>
</feature>
<evidence type="ECO:0000313" key="8">
    <source>
        <dbReference type="EMBL" id="GHO82240.1"/>
    </source>
</evidence>
<dbReference type="PANTHER" id="PTHR30461">
    <property type="entry name" value="DNA-INVERTASE FROM LAMBDOID PROPHAGE"/>
    <property type="match status" value="1"/>
</dbReference>
<dbReference type="Gene3D" id="3.40.50.1390">
    <property type="entry name" value="Resolvase, N-terminal catalytic domain"/>
    <property type="match status" value="1"/>
</dbReference>
<dbReference type="InterPro" id="IPR011109">
    <property type="entry name" value="DNA_bind_recombinase_dom"/>
</dbReference>
<keyword evidence="2" id="KW-0238">DNA-binding</keyword>
<feature type="active site" description="O-(5'-phospho-DNA)-serine intermediate" evidence="4">
    <location>
        <position position="10"/>
    </location>
</feature>
<keyword evidence="9" id="KW-1185">Reference proteome</keyword>
<evidence type="ECO:0000259" key="7">
    <source>
        <dbReference type="PROSITE" id="PS51737"/>
    </source>
</evidence>
<dbReference type="InterPro" id="IPR025827">
    <property type="entry name" value="Zn_ribbon_recom_dom"/>
</dbReference>
<sequence>MNIAVYVRVSTQRQTQTQTIEQQLDSLHNYHEAQGWPWQEEHIFRDDGYSGAKLRRPGLDRLREQIGRAIFDRVVITAPDRLARNYVHQMLLIEEFEQGGCQVEFVDRPMSHDPHDQLLLQIRGAVSEYERSLIAERMRRGRRQKYLAGGLLPWTRAPYGYRVDPAHPRDPAGVRLDLAEAAVVAELFSSYLQEGKSLKAEIQRLTNLGVASPAGKTRWNQATLRGILTNPVYTGTVYIGRSRPTEARGRHSALVPIGRGRGGHVQTNQEEWTAITQVPAVINQEQFDLVQQKLVHNQQFARRNNTAYPYLLRAMVSCGTCRLGCIGRSSRGGYAYYVCVGKSHGTISHRDEKCPARSIPVEQLDELVWQDVCEILTHPNAITTALARAQGGLWLPQELQARRENLRKARVSLEQQMERLTDAYLANVLQLEEYKRRKIELEQRLSVIAEQKRQLEATVGCHDQLAGMVQSIEIFCQRVQQGLSAATFEQKRQLIELLVDRVIVTNEEVEIRYVIPTSSKGETTRFCHLRLDYFNGPVIPDQLKQPLRIGLGGGQARDAIDPLLRARERFAHAASEAKDLCNAWPLMAQKVVEFGASYQRSHFQSSMSFVHGLSFSPISTVQRWFAEKELQIFL</sequence>
<comment type="caution">
    <text evidence="8">The sequence shown here is derived from an EMBL/GenBank/DDBJ whole genome shotgun (WGS) entry which is preliminary data.</text>
</comment>
<reference evidence="8 9" key="1">
    <citation type="journal article" date="2021" name="Int. J. Syst. Evol. Microbiol.">
        <title>Reticulibacter mediterranei gen. nov., sp. nov., within the new family Reticulibacteraceae fam. nov., and Ktedonospora formicarum gen. nov., sp. nov., Ktedonobacter robiniae sp. nov., Dictyobacter formicarum sp. nov. and Dictyobacter arantiisoli sp. nov., belonging to the class Ktedonobacteria.</title>
        <authorList>
            <person name="Yabe S."/>
            <person name="Zheng Y."/>
            <person name="Wang C.M."/>
            <person name="Sakai Y."/>
            <person name="Abe K."/>
            <person name="Yokota A."/>
            <person name="Donadio S."/>
            <person name="Cavaletti L."/>
            <person name="Monciardini P."/>
        </authorList>
    </citation>
    <scope>NUCLEOTIDE SEQUENCE [LARGE SCALE GENOMIC DNA]</scope>
    <source>
        <strain evidence="8 9">SOSP1-9</strain>
    </source>
</reference>
<dbReference type="Pfam" id="PF13408">
    <property type="entry name" value="Zn_ribbon_recom"/>
    <property type="match status" value="1"/>
</dbReference>
<dbReference type="Gene3D" id="3.90.1750.20">
    <property type="entry name" value="Putative Large Serine Recombinase, Chain B, Domain 2"/>
    <property type="match status" value="1"/>
</dbReference>
<dbReference type="EMBL" id="BNJJ01000001">
    <property type="protein sequence ID" value="GHO82240.1"/>
    <property type="molecule type" value="Genomic_DNA"/>
</dbReference>